<comment type="caution">
    <text evidence="1">The sequence shown here is derived from an EMBL/GenBank/DDBJ whole genome shotgun (WGS) entry which is preliminary data.</text>
</comment>
<evidence type="ECO:0000313" key="1">
    <source>
        <dbReference type="EMBL" id="KRZ67385.1"/>
    </source>
</evidence>
<name>A0A0V1M6K2_9BILA</name>
<keyword evidence="2" id="KW-1185">Reference proteome</keyword>
<evidence type="ECO:0000313" key="2">
    <source>
        <dbReference type="Proteomes" id="UP000054843"/>
    </source>
</evidence>
<sequence length="52" mass="6155">LAEEEAKPPDQQTCNVMIWTNLDIISMISLKEHIPYCQVYLQLAYKMEKKQK</sequence>
<protein>
    <submittedName>
        <fullName evidence="1">Uncharacterized protein</fullName>
    </submittedName>
</protein>
<organism evidence="1 2">
    <name type="scientific">Trichinella papuae</name>
    <dbReference type="NCBI Taxonomy" id="268474"/>
    <lineage>
        <taxon>Eukaryota</taxon>
        <taxon>Metazoa</taxon>
        <taxon>Ecdysozoa</taxon>
        <taxon>Nematoda</taxon>
        <taxon>Enoplea</taxon>
        <taxon>Dorylaimia</taxon>
        <taxon>Trichinellida</taxon>
        <taxon>Trichinellidae</taxon>
        <taxon>Trichinella</taxon>
    </lineage>
</organism>
<gene>
    <name evidence="1" type="ORF">T10_6565</name>
</gene>
<dbReference type="Proteomes" id="UP000054843">
    <property type="component" value="Unassembled WGS sequence"/>
</dbReference>
<proteinExistence type="predicted"/>
<accession>A0A0V1M6K2</accession>
<dbReference type="AlphaFoldDB" id="A0A0V1M6K2"/>
<dbReference type="EMBL" id="JYDO01000199">
    <property type="protein sequence ID" value="KRZ67385.1"/>
    <property type="molecule type" value="Genomic_DNA"/>
</dbReference>
<feature type="non-terminal residue" evidence="1">
    <location>
        <position position="1"/>
    </location>
</feature>
<reference evidence="1 2" key="1">
    <citation type="submission" date="2015-01" db="EMBL/GenBank/DDBJ databases">
        <title>Evolution of Trichinella species and genotypes.</title>
        <authorList>
            <person name="Korhonen P.K."/>
            <person name="Edoardo P."/>
            <person name="Giuseppe L.R."/>
            <person name="Gasser R.B."/>
        </authorList>
    </citation>
    <scope>NUCLEOTIDE SEQUENCE [LARGE SCALE GENOMIC DNA]</scope>
    <source>
        <strain evidence="1">ISS1980</strain>
    </source>
</reference>